<evidence type="ECO:0000256" key="1">
    <source>
        <dbReference type="ARBA" id="ARBA00022786"/>
    </source>
</evidence>
<dbReference type="PANTHER" id="PTHR13318">
    <property type="entry name" value="PARTNER OF PAIRED, ISOFORM B-RELATED"/>
    <property type="match status" value="1"/>
</dbReference>
<dbReference type="CDD" id="cd22117">
    <property type="entry name" value="F-box_FBXL4"/>
    <property type="match status" value="1"/>
</dbReference>
<organism evidence="4 5">
    <name type="scientific">Sinanodonta woodiana</name>
    <name type="common">Chinese pond mussel</name>
    <name type="synonym">Anodonta woodiana</name>
    <dbReference type="NCBI Taxonomy" id="1069815"/>
    <lineage>
        <taxon>Eukaryota</taxon>
        <taxon>Metazoa</taxon>
        <taxon>Spiralia</taxon>
        <taxon>Lophotrochozoa</taxon>
        <taxon>Mollusca</taxon>
        <taxon>Bivalvia</taxon>
        <taxon>Autobranchia</taxon>
        <taxon>Heteroconchia</taxon>
        <taxon>Palaeoheterodonta</taxon>
        <taxon>Unionida</taxon>
        <taxon>Unionoidea</taxon>
        <taxon>Unionidae</taxon>
        <taxon>Unioninae</taxon>
        <taxon>Sinanodonta</taxon>
    </lineage>
</organism>
<dbReference type="Gene3D" id="1.20.1280.50">
    <property type="match status" value="1"/>
</dbReference>
<proteinExistence type="predicted"/>
<protein>
    <recommendedName>
        <fullName evidence="3">F-box domain-containing protein</fullName>
    </recommendedName>
</protein>
<dbReference type="AlphaFoldDB" id="A0ABD3T591"/>
<evidence type="ECO:0000313" key="5">
    <source>
        <dbReference type="Proteomes" id="UP001634394"/>
    </source>
</evidence>
<gene>
    <name evidence="4" type="ORF">ACJMK2_023582</name>
</gene>
<dbReference type="Pfam" id="PF00646">
    <property type="entry name" value="F-box"/>
    <property type="match status" value="1"/>
</dbReference>
<dbReference type="InterPro" id="IPR006553">
    <property type="entry name" value="Leu-rich_rpt_Cys-con_subtyp"/>
</dbReference>
<feature type="coiled-coil region" evidence="2">
    <location>
        <begin position="267"/>
        <end position="294"/>
    </location>
</feature>
<dbReference type="InterPro" id="IPR001810">
    <property type="entry name" value="F-box_dom"/>
</dbReference>
<dbReference type="SMART" id="SM00367">
    <property type="entry name" value="LRR_CC"/>
    <property type="match status" value="6"/>
</dbReference>
<sequence length="646" mass="73724">MEELLAENALTISVPEAPGSLGDKGSLRSESLRNQNIIVQFAKEVIDFSSQYGNETSISYTARNLAGGANIFPSYGDFTQACVFRTYGPWWKKAPSARKPFERTPKTLLSDDYIEITFATKVYPIKLDIYETYNPGAIVRLLACDMNVGTDVDTGLSVCQWVTLWQGRPEESTRQSRIFSPPLKQCPFPTDVLRLELCHDLAPYYVDLDCVQLHGTTEPVNNFSCMRLHSEQFYVKDGDRDNVMSIMTGALKDLSLEPNPKESNTENQYISKEMKQITRENETVKEEMKNLKQTNNSDSVSNNGFFDLLPGEVIQIILSNMDLSGLCNMAQTCSHLKRHCYDSLQYIELNLQPHWTQVTDTVLYSLMKRCSHLLRLNLSWCKNLLLTINGVDAFLQCCGSELTCLYLSTCKFLNNDCLMSVVQYCPNLRELDIDSCLQVDSTGFSQLKNLTMLQRLNLYRTYIDTMSLTAIIRSCHDLQHLNLGSCTCLHFMDDIAEELGNNCRKLKSLDLWRSRSISHEGLSHIYTSCRDLEEIDLGWCPELKSRTLCFVELTQNCTKLKKLFLTANRTVCDEDLLAIAKHCKEMEQLDILGTREVSAFAAQRVLENCKKLIMFDVSFCSGIDFPMMETWKKEFPHCEIKKSYQN</sequence>
<reference evidence="4 5" key="1">
    <citation type="submission" date="2024-11" db="EMBL/GenBank/DDBJ databases">
        <title>Chromosome-level genome assembly of the freshwater bivalve Anodonta woodiana.</title>
        <authorList>
            <person name="Chen X."/>
        </authorList>
    </citation>
    <scope>NUCLEOTIDE SEQUENCE [LARGE SCALE GENOMIC DNA]</scope>
    <source>
        <strain evidence="4">MN2024</strain>
        <tissue evidence="4">Gills</tissue>
    </source>
</reference>
<dbReference type="PANTHER" id="PTHR13318:SF152">
    <property type="entry name" value="F-BOX_LRR-REPEAT PROTEIN 4"/>
    <property type="match status" value="1"/>
</dbReference>
<dbReference type="InterPro" id="IPR036047">
    <property type="entry name" value="F-box-like_dom_sf"/>
</dbReference>
<keyword evidence="1" id="KW-0833">Ubl conjugation pathway</keyword>
<dbReference type="SUPFAM" id="SSF81383">
    <property type="entry name" value="F-box domain"/>
    <property type="match status" value="1"/>
</dbReference>
<dbReference type="InterPro" id="IPR032675">
    <property type="entry name" value="LRR_dom_sf"/>
</dbReference>
<evidence type="ECO:0000256" key="2">
    <source>
        <dbReference type="SAM" id="Coils"/>
    </source>
</evidence>
<feature type="domain" description="F-box" evidence="3">
    <location>
        <begin position="307"/>
        <end position="342"/>
    </location>
</feature>
<evidence type="ECO:0000313" key="4">
    <source>
        <dbReference type="EMBL" id="KAL3831885.1"/>
    </source>
</evidence>
<name>A0ABD3T591_SINWO</name>
<dbReference type="EMBL" id="JBJQND010000019">
    <property type="protein sequence ID" value="KAL3831885.1"/>
    <property type="molecule type" value="Genomic_DNA"/>
</dbReference>
<comment type="caution">
    <text evidence="4">The sequence shown here is derived from an EMBL/GenBank/DDBJ whole genome shotgun (WGS) entry which is preliminary data.</text>
</comment>
<dbReference type="SUPFAM" id="SSF52047">
    <property type="entry name" value="RNI-like"/>
    <property type="match status" value="1"/>
</dbReference>
<dbReference type="FunFam" id="3.80.10.10:FF:000152">
    <property type="entry name" value="F-box/LRR-repeat protein 4 isoform X1"/>
    <property type="match status" value="1"/>
</dbReference>
<dbReference type="Proteomes" id="UP001634394">
    <property type="component" value="Unassembled WGS sequence"/>
</dbReference>
<evidence type="ECO:0000259" key="3">
    <source>
        <dbReference type="Pfam" id="PF00646"/>
    </source>
</evidence>
<keyword evidence="2" id="KW-0175">Coiled coil</keyword>
<accession>A0ABD3T591</accession>
<keyword evidence="5" id="KW-1185">Reference proteome</keyword>
<dbReference type="Gene3D" id="3.80.10.10">
    <property type="entry name" value="Ribonuclease Inhibitor"/>
    <property type="match status" value="3"/>
</dbReference>